<evidence type="ECO:0000256" key="2">
    <source>
        <dbReference type="SAM" id="SignalP"/>
    </source>
</evidence>
<evidence type="ECO:0000256" key="1">
    <source>
        <dbReference type="SAM" id="MobiDB-lite"/>
    </source>
</evidence>
<gene>
    <name evidence="3" type="ORF">HDA36_002454</name>
</gene>
<organism evidence="3 4">
    <name type="scientific">Nocardiopsis composta</name>
    <dbReference type="NCBI Taxonomy" id="157465"/>
    <lineage>
        <taxon>Bacteria</taxon>
        <taxon>Bacillati</taxon>
        <taxon>Actinomycetota</taxon>
        <taxon>Actinomycetes</taxon>
        <taxon>Streptosporangiales</taxon>
        <taxon>Nocardiopsidaceae</taxon>
        <taxon>Nocardiopsis</taxon>
    </lineage>
</organism>
<sequence length="219" mass="22539">MPSSPPPRRFGRAAPALLLALLLAAAGCSDDGERPPAGENEHYIVQGNQLAQGDLRIGLMSVSEDEAVMEVYAEDFETETVQAGEGDSFEAGRRTITVERIETGDDEGVALTIDDPEAPAASASPGEDGGSPGEGGAEDGGPMEDPEVFSVRLGHQSTESGITVGLGATAGGTARMLVQTEDGGEEQVEADAGDEFAAGDRTLQVVEVGDGIAYLKFTD</sequence>
<name>A0A7W8VDS6_9ACTN</name>
<evidence type="ECO:0000313" key="4">
    <source>
        <dbReference type="Proteomes" id="UP000572635"/>
    </source>
</evidence>
<keyword evidence="2" id="KW-0732">Signal</keyword>
<evidence type="ECO:0000313" key="3">
    <source>
        <dbReference type="EMBL" id="MBB5432370.1"/>
    </source>
</evidence>
<accession>A0A7W8VDS6</accession>
<dbReference type="EMBL" id="JACHDB010000001">
    <property type="protein sequence ID" value="MBB5432370.1"/>
    <property type="molecule type" value="Genomic_DNA"/>
</dbReference>
<feature type="signal peptide" evidence="2">
    <location>
        <begin position="1"/>
        <end position="26"/>
    </location>
</feature>
<protein>
    <submittedName>
        <fullName evidence="3">Uncharacterized protein</fullName>
    </submittedName>
</protein>
<dbReference type="RefSeq" id="WP_184391946.1">
    <property type="nucleotide sequence ID" value="NZ_BAAAJD010000042.1"/>
</dbReference>
<feature type="region of interest" description="Disordered" evidence="1">
    <location>
        <begin position="109"/>
        <end position="147"/>
    </location>
</feature>
<dbReference type="AlphaFoldDB" id="A0A7W8VDS6"/>
<feature type="chain" id="PRO_5039643212" evidence="2">
    <location>
        <begin position="27"/>
        <end position="219"/>
    </location>
</feature>
<keyword evidence="4" id="KW-1185">Reference proteome</keyword>
<reference evidence="3 4" key="1">
    <citation type="submission" date="2020-08" db="EMBL/GenBank/DDBJ databases">
        <title>Sequencing the genomes of 1000 actinobacteria strains.</title>
        <authorList>
            <person name="Klenk H.-P."/>
        </authorList>
    </citation>
    <scope>NUCLEOTIDE SEQUENCE [LARGE SCALE GENOMIC DNA]</scope>
    <source>
        <strain evidence="3 4">DSM 44551</strain>
    </source>
</reference>
<dbReference type="Proteomes" id="UP000572635">
    <property type="component" value="Unassembled WGS sequence"/>
</dbReference>
<feature type="compositionally biased region" description="Gly residues" evidence="1">
    <location>
        <begin position="127"/>
        <end position="139"/>
    </location>
</feature>
<proteinExistence type="predicted"/>
<comment type="caution">
    <text evidence="3">The sequence shown here is derived from an EMBL/GenBank/DDBJ whole genome shotgun (WGS) entry which is preliminary data.</text>
</comment>